<dbReference type="AlphaFoldDB" id="A0A6A1WII6"/>
<protein>
    <submittedName>
        <fullName evidence="1">Putative disease resistance RPP13-like protein 1</fullName>
    </submittedName>
</protein>
<keyword evidence="2" id="KW-1185">Reference proteome</keyword>
<proteinExistence type="predicted"/>
<dbReference type="Proteomes" id="UP000516437">
    <property type="component" value="Chromosome 1"/>
</dbReference>
<reference evidence="1 2" key="1">
    <citation type="journal article" date="2019" name="Plant Biotechnol. J.">
        <title>The red bayberry genome and genetic basis of sex determination.</title>
        <authorList>
            <person name="Jia H.M."/>
            <person name="Jia H.J."/>
            <person name="Cai Q.L."/>
            <person name="Wang Y."/>
            <person name="Zhao H.B."/>
            <person name="Yang W.F."/>
            <person name="Wang G.Y."/>
            <person name="Li Y.H."/>
            <person name="Zhan D.L."/>
            <person name="Shen Y.T."/>
            <person name="Niu Q.F."/>
            <person name="Chang L."/>
            <person name="Qiu J."/>
            <person name="Zhao L."/>
            <person name="Xie H.B."/>
            <person name="Fu W.Y."/>
            <person name="Jin J."/>
            <person name="Li X.W."/>
            <person name="Jiao Y."/>
            <person name="Zhou C.C."/>
            <person name="Tu T."/>
            <person name="Chai C.Y."/>
            <person name="Gao J.L."/>
            <person name="Fan L.J."/>
            <person name="van de Weg E."/>
            <person name="Wang J.Y."/>
            <person name="Gao Z.S."/>
        </authorList>
    </citation>
    <scope>NUCLEOTIDE SEQUENCE [LARGE SCALE GENOMIC DNA]</scope>
    <source>
        <tissue evidence="1">Leaves</tissue>
    </source>
</reference>
<evidence type="ECO:0000313" key="1">
    <source>
        <dbReference type="EMBL" id="KAB1224954.1"/>
    </source>
</evidence>
<dbReference type="EMBL" id="RXIC02000019">
    <property type="protein sequence ID" value="KAB1224954.1"/>
    <property type="molecule type" value="Genomic_DNA"/>
</dbReference>
<comment type="caution">
    <text evidence="1">The sequence shown here is derived from an EMBL/GenBank/DDBJ whole genome shotgun (WGS) entry which is preliminary data.</text>
</comment>
<accession>A0A6A1WII6</accession>
<organism evidence="1 2">
    <name type="scientific">Morella rubra</name>
    <name type="common">Chinese bayberry</name>
    <dbReference type="NCBI Taxonomy" id="262757"/>
    <lineage>
        <taxon>Eukaryota</taxon>
        <taxon>Viridiplantae</taxon>
        <taxon>Streptophyta</taxon>
        <taxon>Embryophyta</taxon>
        <taxon>Tracheophyta</taxon>
        <taxon>Spermatophyta</taxon>
        <taxon>Magnoliopsida</taxon>
        <taxon>eudicotyledons</taxon>
        <taxon>Gunneridae</taxon>
        <taxon>Pentapetalae</taxon>
        <taxon>rosids</taxon>
        <taxon>fabids</taxon>
        <taxon>Fagales</taxon>
        <taxon>Myricaceae</taxon>
        <taxon>Morella</taxon>
    </lineage>
</organism>
<name>A0A6A1WII6_9ROSI</name>
<dbReference type="OrthoDB" id="912140at2759"/>
<sequence length="156" mass="16790">MASREIVNFIRAGKLTDGFLAKLEIALLSVNTVLEDAEDKQLKNAAAKQWIDELATEALLSNVNAEYQPTQLIIEPEIEKVIGDLELLVERKDVIGLGGGVGGKPSRKLPTTYLVEETGICGRDDDRGTIFKLLISDDGGGYENYVIAIVGMGGIG</sequence>
<evidence type="ECO:0000313" key="2">
    <source>
        <dbReference type="Proteomes" id="UP000516437"/>
    </source>
</evidence>
<gene>
    <name evidence="1" type="ORF">CJ030_MR1G013990</name>
</gene>